<feature type="transmembrane region" description="Helical" evidence="7">
    <location>
        <begin position="254"/>
        <end position="278"/>
    </location>
</feature>
<evidence type="ECO:0000256" key="3">
    <source>
        <dbReference type="ARBA" id="ARBA00022692"/>
    </source>
</evidence>
<dbReference type="OrthoDB" id="4476201at2759"/>
<dbReference type="InterPro" id="IPR036249">
    <property type="entry name" value="Thioredoxin-like_sf"/>
</dbReference>
<dbReference type="Gene3D" id="1.20.1740.10">
    <property type="entry name" value="Amino acid/polyamine transporter I"/>
    <property type="match status" value="1"/>
</dbReference>
<gene>
    <name evidence="8" type="ORF">GTA08_BOTSDO02355</name>
</gene>
<keyword evidence="3 7" id="KW-0812">Transmembrane</keyword>
<feature type="transmembrane region" description="Helical" evidence="7">
    <location>
        <begin position="405"/>
        <end position="428"/>
    </location>
</feature>
<feature type="region of interest" description="Disordered" evidence="6">
    <location>
        <begin position="985"/>
        <end position="1056"/>
    </location>
</feature>
<feature type="compositionally biased region" description="Low complexity" evidence="6">
    <location>
        <begin position="1115"/>
        <end position="1125"/>
    </location>
</feature>
<feature type="compositionally biased region" description="Polar residues" evidence="6">
    <location>
        <begin position="1035"/>
        <end position="1056"/>
    </location>
</feature>
<dbReference type="EMBL" id="WWBZ02000016">
    <property type="protein sequence ID" value="KAF4309343.1"/>
    <property type="molecule type" value="Genomic_DNA"/>
</dbReference>
<feature type="compositionally biased region" description="Low complexity" evidence="6">
    <location>
        <begin position="985"/>
        <end position="995"/>
    </location>
</feature>
<dbReference type="Proteomes" id="UP000572817">
    <property type="component" value="Unassembled WGS sequence"/>
</dbReference>
<organism evidence="8 9">
    <name type="scientific">Botryosphaeria dothidea</name>
    <dbReference type="NCBI Taxonomy" id="55169"/>
    <lineage>
        <taxon>Eukaryota</taxon>
        <taxon>Fungi</taxon>
        <taxon>Dikarya</taxon>
        <taxon>Ascomycota</taxon>
        <taxon>Pezizomycotina</taxon>
        <taxon>Dothideomycetes</taxon>
        <taxon>Dothideomycetes incertae sedis</taxon>
        <taxon>Botryosphaeriales</taxon>
        <taxon>Botryosphaeriaceae</taxon>
        <taxon>Botryosphaeria</taxon>
    </lineage>
</organism>
<accession>A0A8H4N6S8</accession>
<feature type="compositionally biased region" description="Basic and acidic residues" evidence="6">
    <location>
        <begin position="1201"/>
        <end position="1215"/>
    </location>
</feature>
<dbReference type="GO" id="GO:0015101">
    <property type="term" value="F:organic cation transmembrane transporter activity"/>
    <property type="evidence" value="ECO:0007669"/>
    <property type="project" value="UniProtKB-ARBA"/>
</dbReference>
<protein>
    <submittedName>
        <fullName evidence="8">Amino acid/polyamine transporter I</fullName>
    </submittedName>
</protein>
<feature type="transmembrane region" description="Helical" evidence="7">
    <location>
        <begin position="290"/>
        <end position="308"/>
    </location>
</feature>
<dbReference type="AlphaFoldDB" id="A0A8H4N6S8"/>
<feature type="transmembrane region" description="Helical" evidence="7">
    <location>
        <begin position="533"/>
        <end position="556"/>
    </location>
</feature>
<feature type="transmembrane region" description="Helical" evidence="7">
    <location>
        <begin position="163"/>
        <end position="188"/>
    </location>
</feature>
<dbReference type="PROSITE" id="PS51354">
    <property type="entry name" value="GLUTAREDOXIN_2"/>
    <property type="match status" value="1"/>
</dbReference>
<keyword evidence="2" id="KW-0813">Transport</keyword>
<feature type="compositionally biased region" description="Polar residues" evidence="6">
    <location>
        <begin position="1172"/>
        <end position="1181"/>
    </location>
</feature>
<evidence type="ECO:0000256" key="4">
    <source>
        <dbReference type="ARBA" id="ARBA00022989"/>
    </source>
</evidence>
<dbReference type="FunFam" id="1.20.1740.10:FF:000046">
    <property type="entry name" value="Amino-acid permease, putative"/>
    <property type="match status" value="1"/>
</dbReference>
<dbReference type="Pfam" id="PF13520">
    <property type="entry name" value="AA_permease_2"/>
    <property type="match status" value="1"/>
</dbReference>
<feature type="region of interest" description="Disordered" evidence="6">
    <location>
        <begin position="1"/>
        <end position="57"/>
    </location>
</feature>
<feature type="transmembrane region" description="Helical" evidence="7">
    <location>
        <begin position="200"/>
        <end position="217"/>
    </location>
</feature>
<feature type="compositionally biased region" description="Low complexity" evidence="6">
    <location>
        <begin position="1216"/>
        <end position="1229"/>
    </location>
</feature>
<evidence type="ECO:0000256" key="2">
    <source>
        <dbReference type="ARBA" id="ARBA00022448"/>
    </source>
</evidence>
<dbReference type="InterPro" id="IPR002293">
    <property type="entry name" value="AA/rel_permease1"/>
</dbReference>
<feature type="compositionally biased region" description="Low complexity" evidence="6">
    <location>
        <begin position="942"/>
        <end position="952"/>
    </location>
</feature>
<comment type="caution">
    <text evidence="8">The sequence shown here is derived from an EMBL/GenBank/DDBJ whole genome shotgun (WGS) entry which is preliminary data.</text>
</comment>
<evidence type="ECO:0000313" key="9">
    <source>
        <dbReference type="Proteomes" id="UP000572817"/>
    </source>
</evidence>
<feature type="transmembrane region" description="Helical" evidence="7">
    <location>
        <begin position="568"/>
        <end position="590"/>
    </location>
</feature>
<dbReference type="Gene3D" id="3.40.30.10">
    <property type="entry name" value="Glutaredoxin"/>
    <property type="match status" value="1"/>
</dbReference>
<feature type="compositionally biased region" description="Polar residues" evidence="6">
    <location>
        <begin position="996"/>
        <end position="1005"/>
    </location>
</feature>
<dbReference type="PANTHER" id="PTHR45649:SF29">
    <property type="entry name" value="AMINO ACID TRANSPORTER (EUROFUNG)"/>
    <property type="match status" value="1"/>
</dbReference>
<feature type="transmembrane region" description="Helical" evidence="7">
    <location>
        <begin position="605"/>
        <end position="625"/>
    </location>
</feature>
<name>A0A8H4N6S8_9PEZI</name>
<feature type="region of interest" description="Disordered" evidence="6">
    <location>
        <begin position="654"/>
        <end position="697"/>
    </location>
</feature>
<feature type="transmembrane region" description="Helical" evidence="7">
    <location>
        <begin position="454"/>
        <end position="477"/>
    </location>
</feature>
<feature type="region of interest" description="Disordered" evidence="6">
    <location>
        <begin position="1076"/>
        <end position="1246"/>
    </location>
</feature>
<evidence type="ECO:0000256" key="1">
    <source>
        <dbReference type="ARBA" id="ARBA00004141"/>
    </source>
</evidence>
<keyword evidence="5 7" id="KW-0472">Membrane</keyword>
<keyword evidence="9" id="KW-1185">Reference proteome</keyword>
<feature type="region of interest" description="Disordered" evidence="6">
    <location>
        <begin position="938"/>
        <end position="964"/>
    </location>
</feature>
<dbReference type="PANTHER" id="PTHR45649">
    <property type="entry name" value="AMINO-ACID PERMEASE BAT1"/>
    <property type="match status" value="1"/>
</dbReference>
<evidence type="ECO:0000256" key="5">
    <source>
        <dbReference type="ARBA" id="ARBA00023136"/>
    </source>
</evidence>
<feature type="region of interest" description="Disordered" evidence="6">
    <location>
        <begin position="782"/>
        <end position="810"/>
    </location>
</feature>
<dbReference type="GO" id="GO:0016020">
    <property type="term" value="C:membrane"/>
    <property type="evidence" value="ECO:0007669"/>
    <property type="project" value="UniProtKB-SubCell"/>
</dbReference>
<feature type="transmembrane region" description="Helical" evidence="7">
    <location>
        <begin position="320"/>
        <end position="338"/>
    </location>
</feature>
<feature type="transmembrane region" description="Helical" evidence="7">
    <location>
        <begin position="507"/>
        <end position="527"/>
    </location>
</feature>
<keyword evidence="4 7" id="KW-1133">Transmembrane helix</keyword>
<reference evidence="8" key="1">
    <citation type="submission" date="2020-04" db="EMBL/GenBank/DDBJ databases">
        <title>Genome Assembly and Annotation of Botryosphaeria dothidea sdau 11-99, a Latent Pathogen of Apple Fruit Ring Rot in China.</title>
        <authorList>
            <person name="Yu C."/>
            <person name="Diao Y."/>
            <person name="Lu Q."/>
            <person name="Zhao J."/>
            <person name="Cui S."/>
            <person name="Peng C."/>
            <person name="He B."/>
            <person name="Liu H."/>
        </authorList>
    </citation>
    <scope>NUCLEOTIDE SEQUENCE [LARGE SCALE GENOMIC DNA]</scope>
    <source>
        <strain evidence="8">Sdau11-99</strain>
    </source>
</reference>
<feature type="compositionally biased region" description="Basic and acidic residues" evidence="6">
    <location>
        <begin position="789"/>
        <end position="802"/>
    </location>
</feature>
<dbReference type="SUPFAM" id="SSF52833">
    <property type="entry name" value="Thioredoxin-like"/>
    <property type="match status" value="1"/>
</dbReference>
<proteinExistence type="predicted"/>
<comment type="subcellular location">
    <subcellularLocation>
        <location evidence="1">Membrane</location>
        <topology evidence="1">Multi-pass membrane protein</topology>
    </subcellularLocation>
</comment>
<feature type="compositionally biased region" description="Basic and acidic residues" evidence="6">
    <location>
        <begin position="953"/>
        <end position="963"/>
    </location>
</feature>
<feature type="transmembrane region" description="Helical" evidence="7">
    <location>
        <begin position="229"/>
        <end position="248"/>
    </location>
</feature>
<sequence>MAPAINHAGTASNENPPSVPPVRIPKLTYRNRSDPLTSGQIKSMPDVPALSGQRTTVKPTPEDEITVIPTKPTSMPTAPRQIDWAVQPSYQLNASAARGPTLTAMAARSHSISSGHPKRSVADEPVTSILPGGDVPYDPDHEFNPDEEVLAALGYKSEFKREFSLFTTFCVSFAVLGLLPSFASTLYYGMGYAGTAGMTWGWLVAMIGIQCVASSMAELCSSMPTSGGLYYAAAVLAPPGWGPLAAWVTGWSNWLAQITGAPSVDYGVASMILAAASIQNPDYVPKNYQTFLLTVFLMIIHAFMSSMPTRWLAQVNSAGSTFNILALIAVIIMIPAGTNREDQGLPRFTPSSEVWGSIYEGMEFPAGLRVLASFVSVIWTMSGYDSPFHLAEECSNANIASPRAIVMTSGFGGLFGWFLQLVVAYTVVSIDDVLESDLGQPFAAYLVQCLPKNLTMAILALTIIAGFAMGQGCMIAASRVTFAYARDDCFPLSQYWKKVNSHTQTPVNAVWFNAAIGCLLLLLIFGGELAVGALFSIGAIAAFVAFTTPIFIRVFFTKGNFRPGPWNLGRLSIPVGVVASSFTALMVPILCLPATVGDDLDATGMNWTCLVYGAPMLFVLIWWAVSARKWFKGPKVNIEHMMLGREADVLEGKDATPVDRPESPSAKAVKAAESSNGSEWCEAPARETTGAGGRSAYPAPLLARSAPVARERAPPFRQNPTARPASIVSAYRAPYRPPSVLRAPPKKNSSLEPRCSRPASVQFAHAACTKGTPKPSLLLFTRPHPPTASHEEHRSARLDKARKAPTATMASDMSKWDSDMTLYLFTSLTAGSSHVVTATSRMETILKANRIPFTYIDTATNESAKKLYMRRGQGKKFPLLVKEGYFLGGIIEVEEWNEFGELQDEIGEVAEPETSIKTAPMKEGFASPYPLNLPADAKRAEATTSSGASIASSRKDKENDETPRVSLEAAQAFGKAGSEAASIAASKKSAPSIKSNLSTHSTLPDRTNDALSLDAMSPRPSVDSAMPAPLGLGNKSPSPTGQQFAFSTEHTSNRVSTMTVATNDAIKALEEALAIPEEGEADMATLSTVEGTVSAKDAPAATKDDSASTNEGIAKVDSSTASTAAADDKSSFVAPSTAPTEKDDNETAPSVPVKDNDAREPDATPATLAPQDDNTPRVSTDISREKGFDEPSFNNSNQEGDNVKEEKETEKKGKETTATTTGEQQASTTVAGDGSVTAPASSSASS</sequence>
<evidence type="ECO:0000256" key="7">
    <source>
        <dbReference type="SAM" id="Phobius"/>
    </source>
</evidence>
<evidence type="ECO:0000256" key="6">
    <source>
        <dbReference type="SAM" id="MobiDB-lite"/>
    </source>
</evidence>
<evidence type="ECO:0000313" key="8">
    <source>
        <dbReference type="EMBL" id="KAF4309343.1"/>
    </source>
</evidence>